<evidence type="ECO:0000313" key="8">
    <source>
        <dbReference type="Proteomes" id="UP001596472"/>
    </source>
</evidence>
<dbReference type="InterPro" id="IPR000917">
    <property type="entry name" value="Sulfatase_N"/>
</dbReference>
<dbReference type="Gene3D" id="3.40.720.10">
    <property type="entry name" value="Alkaline Phosphatase, subunit A"/>
    <property type="match status" value="1"/>
</dbReference>
<feature type="domain" description="Sulfatase N-terminal" evidence="6">
    <location>
        <begin position="26"/>
        <end position="338"/>
    </location>
</feature>
<dbReference type="Proteomes" id="UP001596472">
    <property type="component" value="Unassembled WGS sequence"/>
</dbReference>
<dbReference type="Pfam" id="PF00884">
    <property type="entry name" value="Sulfatase"/>
    <property type="match status" value="1"/>
</dbReference>
<evidence type="ECO:0000256" key="1">
    <source>
        <dbReference type="ARBA" id="ARBA00008779"/>
    </source>
</evidence>
<dbReference type="Gene3D" id="3.30.1120.10">
    <property type="match status" value="1"/>
</dbReference>
<evidence type="ECO:0000256" key="4">
    <source>
        <dbReference type="ARBA" id="ARBA00022837"/>
    </source>
</evidence>
<proteinExistence type="inferred from homology"/>
<dbReference type="InterPro" id="IPR017850">
    <property type="entry name" value="Alkaline_phosphatase_core_sf"/>
</dbReference>
<evidence type="ECO:0000256" key="3">
    <source>
        <dbReference type="ARBA" id="ARBA00022801"/>
    </source>
</evidence>
<accession>A0ABW2LAV8</accession>
<organism evidence="7 8">
    <name type="scientific">Haloferula chungangensis</name>
    <dbReference type="NCBI Taxonomy" id="1048331"/>
    <lineage>
        <taxon>Bacteria</taxon>
        <taxon>Pseudomonadati</taxon>
        <taxon>Verrucomicrobiota</taxon>
        <taxon>Verrucomicrobiia</taxon>
        <taxon>Verrucomicrobiales</taxon>
        <taxon>Verrucomicrobiaceae</taxon>
        <taxon>Haloferula</taxon>
    </lineage>
</organism>
<keyword evidence="4" id="KW-0106">Calcium</keyword>
<gene>
    <name evidence="7" type="ORF">ACFQY0_16035</name>
</gene>
<dbReference type="SUPFAM" id="SSF53649">
    <property type="entry name" value="Alkaline phosphatase-like"/>
    <property type="match status" value="1"/>
</dbReference>
<dbReference type="PANTHER" id="PTHR42693:SF53">
    <property type="entry name" value="ENDO-4-O-SULFATASE"/>
    <property type="match status" value="1"/>
</dbReference>
<keyword evidence="5" id="KW-0732">Signal</keyword>
<reference evidence="8" key="1">
    <citation type="journal article" date="2019" name="Int. J. Syst. Evol. Microbiol.">
        <title>The Global Catalogue of Microorganisms (GCM) 10K type strain sequencing project: providing services to taxonomists for standard genome sequencing and annotation.</title>
        <authorList>
            <consortium name="The Broad Institute Genomics Platform"/>
            <consortium name="The Broad Institute Genome Sequencing Center for Infectious Disease"/>
            <person name="Wu L."/>
            <person name="Ma J."/>
        </authorList>
    </citation>
    <scope>NUCLEOTIDE SEQUENCE [LARGE SCALE GENOMIC DNA]</scope>
    <source>
        <strain evidence="8">CGMCC 4.1467</strain>
    </source>
</reference>
<feature type="chain" id="PRO_5045182025" evidence="5">
    <location>
        <begin position="23"/>
        <end position="454"/>
    </location>
</feature>
<keyword evidence="8" id="KW-1185">Reference proteome</keyword>
<protein>
    <submittedName>
        <fullName evidence="7">Sulfatase</fullName>
    </submittedName>
</protein>
<dbReference type="RefSeq" id="WP_379714382.1">
    <property type="nucleotide sequence ID" value="NZ_JBHTBS010000009.1"/>
</dbReference>
<keyword evidence="3" id="KW-0378">Hydrolase</keyword>
<dbReference type="PROSITE" id="PS00523">
    <property type="entry name" value="SULFATASE_1"/>
    <property type="match status" value="1"/>
</dbReference>
<dbReference type="InterPro" id="IPR050738">
    <property type="entry name" value="Sulfatase"/>
</dbReference>
<sequence length="454" mass="50509">MSAKPLRCLALAWLLSGVTTFAADRPNIIFIFGDDWGFGDVGIHGSSFCKTPNLDRMAKEGIDFADFTVNSPVCSPSRTAVMTGQFPARHSIHQHFQSIKAHINRGMPDWLPSQAPMLPRMLQEAGYTTGHFGKWHLGSVKDSPTEDAYGYDRFATFNGSGKNEISKGGLSSVDHAEKFIRDLVGSNEARQPFFVNLWLHEVHTPHLPQERYMEKFKDLSEAERVYAAVIAEGDEAVGRILSLLDELGIDDETLVVFSTDNGPEHSTDDKGHKGQGMGKFYSVGETGGLKGEKRSLFSGGIRVPFIVRWPGVVPKGKVDKNSVVTAVDLLPTFVEIAGAKLPEGYEPDGESVLAAFKGEDFKRTKPIFWEWRGGDNQAFTWPSQALRDGKWKMLYNKKTQKLELYDMEKDGAETKDLAAEQPETVQMLKRKLEAWEKTLPARPSPDGLSQQRTK</sequence>
<evidence type="ECO:0000256" key="2">
    <source>
        <dbReference type="ARBA" id="ARBA00022723"/>
    </source>
</evidence>
<evidence type="ECO:0000313" key="7">
    <source>
        <dbReference type="EMBL" id="MFC7338705.1"/>
    </source>
</evidence>
<dbReference type="InterPro" id="IPR024607">
    <property type="entry name" value="Sulfatase_CS"/>
</dbReference>
<dbReference type="PANTHER" id="PTHR42693">
    <property type="entry name" value="ARYLSULFATASE FAMILY MEMBER"/>
    <property type="match status" value="1"/>
</dbReference>
<comment type="caution">
    <text evidence="7">The sequence shown here is derived from an EMBL/GenBank/DDBJ whole genome shotgun (WGS) entry which is preliminary data.</text>
</comment>
<dbReference type="EMBL" id="JBHTBS010000009">
    <property type="protein sequence ID" value="MFC7338705.1"/>
    <property type="molecule type" value="Genomic_DNA"/>
</dbReference>
<name>A0ABW2LAV8_9BACT</name>
<comment type="similarity">
    <text evidence="1">Belongs to the sulfatase family.</text>
</comment>
<evidence type="ECO:0000259" key="6">
    <source>
        <dbReference type="Pfam" id="PF00884"/>
    </source>
</evidence>
<keyword evidence="2" id="KW-0479">Metal-binding</keyword>
<evidence type="ECO:0000256" key="5">
    <source>
        <dbReference type="SAM" id="SignalP"/>
    </source>
</evidence>
<feature type="signal peptide" evidence="5">
    <location>
        <begin position="1"/>
        <end position="22"/>
    </location>
</feature>